<feature type="transmembrane region" description="Helical" evidence="1">
    <location>
        <begin position="46"/>
        <end position="68"/>
    </location>
</feature>
<feature type="transmembrane region" description="Helical" evidence="1">
    <location>
        <begin position="190"/>
        <end position="212"/>
    </location>
</feature>
<organism evidence="2 3">
    <name type="scientific">Blastococcus haudaquaticus</name>
    <dbReference type="NCBI Taxonomy" id="1938745"/>
    <lineage>
        <taxon>Bacteria</taxon>
        <taxon>Bacillati</taxon>
        <taxon>Actinomycetota</taxon>
        <taxon>Actinomycetes</taxon>
        <taxon>Geodermatophilales</taxon>
        <taxon>Geodermatophilaceae</taxon>
        <taxon>Blastococcus</taxon>
    </lineage>
</organism>
<proteinExistence type="predicted"/>
<keyword evidence="1" id="KW-0812">Transmembrane</keyword>
<keyword evidence="3" id="KW-1185">Reference proteome</keyword>
<evidence type="ECO:0008006" key="4">
    <source>
        <dbReference type="Google" id="ProtNLM"/>
    </source>
</evidence>
<evidence type="ECO:0000313" key="3">
    <source>
        <dbReference type="Proteomes" id="UP000219482"/>
    </source>
</evidence>
<gene>
    <name evidence="2" type="ORF">SAMN06272739_3721</name>
</gene>
<feature type="transmembrane region" description="Helical" evidence="1">
    <location>
        <begin position="88"/>
        <end position="108"/>
    </location>
</feature>
<name>A0A286H500_9ACTN</name>
<keyword evidence="1" id="KW-0472">Membrane</keyword>
<sequence length="232" mass="24630">MNRITVMARSTAVELLRRRTVVALMVLVPLAFYAARHDLTGQSIRFLAIGLAWALSTLSAFAGIAGQAIDPRLRLSGYRAGELLAGRLLGLLGLAVALTGFYAAVIMVDRRPERWPGLLLALGLTVAVALPFGLLVAALLRRPLEAAMLLLVVSGLQMMMDPAGSASRVLPFWSVREILTWTVDGTDLGYLQRGLVHGALTVVLLGAATAALRARALRGSRGSVLVQAEPTG</sequence>
<dbReference type="Proteomes" id="UP000219482">
    <property type="component" value="Unassembled WGS sequence"/>
</dbReference>
<feature type="transmembrane region" description="Helical" evidence="1">
    <location>
        <begin position="120"/>
        <end position="140"/>
    </location>
</feature>
<dbReference type="EMBL" id="OCNK01000005">
    <property type="protein sequence ID" value="SOE02762.1"/>
    <property type="molecule type" value="Genomic_DNA"/>
</dbReference>
<dbReference type="RefSeq" id="WP_200814848.1">
    <property type="nucleotide sequence ID" value="NZ_OCNK01000005.1"/>
</dbReference>
<evidence type="ECO:0000256" key="1">
    <source>
        <dbReference type="SAM" id="Phobius"/>
    </source>
</evidence>
<accession>A0A286H500</accession>
<protein>
    <recommendedName>
        <fullName evidence="4">ABC-2 type transport system permease protein</fullName>
    </recommendedName>
</protein>
<dbReference type="AlphaFoldDB" id="A0A286H500"/>
<reference evidence="3" key="1">
    <citation type="submission" date="2017-09" db="EMBL/GenBank/DDBJ databases">
        <authorList>
            <person name="Varghese N."/>
            <person name="Submissions S."/>
        </authorList>
    </citation>
    <scope>NUCLEOTIDE SEQUENCE [LARGE SCALE GENOMIC DNA]</scope>
    <source>
        <strain evidence="3">DSM 44270</strain>
    </source>
</reference>
<evidence type="ECO:0000313" key="2">
    <source>
        <dbReference type="EMBL" id="SOE02762.1"/>
    </source>
</evidence>
<keyword evidence="1" id="KW-1133">Transmembrane helix</keyword>